<dbReference type="EMBL" id="AAGUYM010000016">
    <property type="protein sequence ID" value="EBS2694070.1"/>
    <property type="molecule type" value="Genomic_DNA"/>
</dbReference>
<gene>
    <name evidence="1" type="ORF">DRY71_15095</name>
</gene>
<accession>A0A5U9KSA2</accession>
<dbReference type="AlphaFoldDB" id="A0A5U9KSA2"/>
<proteinExistence type="predicted"/>
<comment type="caution">
    <text evidence="1">The sequence shown here is derived from an EMBL/GenBank/DDBJ whole genome shotgun (WGS) entry which is preliminary data.</text>
</comment>
<sequence length="251" mass="28796">MISIEAAEKQLSPLEELIAIHGKFISLREMVEQIKRRYPSMTCGQVALWLVNKLEGLDDYHRRDFQVEKLMRGHKHDLLKSVAKHGADVMTCNIDFDEICVRREDAERKLNIEFPVMAEFLPPVLAVNDCTYQDDEYNHADNEEPSPEITVNTVHEINDNLSPPAVWENTYGMETLSSMFAGLLIAFAKSDKRYQRKGGINKSEMVRLMVNNVRKYGGNLDVTDDQLRKLTGKALKQYAPKFKGYTDDEQP</sequence>
<dbReference type="Proteomes" id="UP000839726">
    <property type="component" value="Unassembled WGS sequence"/>
</dbReference>
<name>A0A5U9KSA2_SALNE</name>
<protein>
    <submittedName>
        <fullName evidence="1">Uncharacterized protein</fullName>
    </submittedName>
</protein>
<reference evidence="1" key="1">
    <citation type="submission" date="2018-07" db="EMBL/GenBank/DDBJ databases">
        <authorList>
            <person name="Ashton P.M."/>
            <person name="Dallman T."/>
            <person name="Nair S."/>
            <person name="De Pinna E."/>
            <person name="Peters T."/>
            <person name="Grant K."/>
        </authorList>
    </citation>
    <scope>NUCLEOTIDE SEQUENCE [LARGE SCALE GENOMIC DNA]</scope>
    <source>
        <strain evidence="1">436933</strain>
    </source>
</reference>
<organism evidence="1">
    <name type="scientific">Salmonella newport</name>
    <dbReference type="NCBI Taxonomy" id="108619"/>
    <lineage>
        <taxon>Bacteria</taxon>
        <taxon>Pseudomonadati</taxon>
        <taxon>Pseudomonadota</taxon>
        <taxon>Gammaproteobacteria</taxon>
        <taxon>Enterobacterales</taxon>
        <taxon>Enterobacteriaceae</taxon>
        <taxon>Salmonella</taxon>
    </lineage>
</organism>
<evidence type="ECO:0000313" key="1">
    <source>
        <dbReference type="EMBL" id="EBS2694070.1"/>
    </source>
</evidence>